<evidence type="ECO:0000256" key="10">
    <source>
        <dbReference type="RuleBase" id="RU004512"/>
    </source>
</evidence>
<evidence type="ECO:0000256" key="9">
    <source>
        <dbReference type="PIRSR" id="PIRSR613078-3"/>
    </source>
</evidence>
<dbReference type="InterPro" id="IPR029033">
    <property type="entry name" value="His_PPase_superfam"/>
</dbReference>
<dbReference type="EC" id="5.4.2.11" evidence="6 10"/>
<organism evidence="11 12">
    <name type="scientific">Dialister invisus</name>
    <dbReference type="NCBI Taxonomy" id="218538"/>
    <lineage>
        <taxon>Bacteria</taxon>
        <taxon>Bacillati</taxon>
        <taxon>Bacillota</taxon>
        <taxon>Negativicutes</taxon>
        <taxon>Veillonellales</taxon>
        <taxon>Veillonellaceae</taxon>
        <taxon>Dialister</taxon>
    </lineage>
</organism>
<comment type="function">
    <text evidence="6 10">Catalyzes the interconversion of 2-phosphoglycerate and 3-phosphoglycerate.</text>
</comment>
<dbReference type="PROSITE" id="PS00175">
    <property type="entry name" value="PG_MUTASE"/>
    <property type="match status" value="1"/>
</dbReference>
<dbReference type="InterPro" id="IPR001345">
    <property type="entry name" value="PG/BPGM_mutase_AS"/>
</dbReference>
<dbReference type="AlphaFoldDB" id="A0A930B8D0"/>
<evidence type="ECO:0000256" key="8">
    <source>
        <dbReference type="PIRSR" id="PIRSR613078-2"/>
    </source>
</evidence>
<dbReference type="NCBIfam" id="NF010713">
    <property type="entry name" value="PRK14115.1"/>
    <property type="match status" value="1"/>
</dbReference>
<dbReference type="GO" id="GO:0006096">
    <property type="term" value="P:glycolytic process"/>
    <property type="evidence" value="ECO:0007669"/>
    <property type="project" value="UniProtKB-UniRule"/>
</dbReference>
<comment type="pathway">
    <text evidence="6 10">Carbohydrate degradation; glycolysis; pyruvate from D-glyceraldehyde 3-phosphate: step 3/5.</text>
</comment>
<feature type="active site" description="Tele-phosphohistidine intermediate" evidence="6 7">
    <location>
        <position position="9"/>
    </location>
</feature>
<dbReference type="HAMAP" id="MF_01039">
    <property type="entry name" value="PGAM_GpmA"/>
    <property type="match status" value="1"/>
</dbReference>
<dbReference type="InterPro" id="IPR013078">
    <property type="entry name" value="His_Pase_superF_clade-1"/>
</dbReference>
<dbReference type="SMART" id="SM00855">
    <property type="entry name" value="PGAM"/>
    <property type="match status" value="1"/>
</dbReference>
<comment type="caution">
    <text evidence="11">The sequence shown here is derived from an EMBL/GenBank/DDBJ whole genome shotgun (WGS) entry which is preliminary data.</text>
</comment>
<evidence type="ECO:0000256" key="5">
    <source>
        <dbReference type="ARBA" id="ARBA00023235"/>
    </source>
</evidence>
<dbReference type="FunFam" id="3.40.50.1240:FF:000003">
    <property type="entry name" value="2,3-bisphosphoglycerate-dependent phosphoglycerate mutase"/>
    <property type="match status" value="1"/>
</dbReference>
<feature type="binding site" evidence="6 8">
    <location>
        <begin position="8"/>
        <end position="15"/>
    </location>
    <ligand>
        <name>substrate</name>
    </ligand>
</feature>
<feature type="active site" description="Proton donor/acceptor" evidence="6 7">
    <location>
        <position position="87"/>
    </location>
</feature>
<proteinExistence type="inferred from homology"/>
<evidence type="ECO:0000256" key="6">
    <source>
        <dbReference type="HAMAP-Rule" id="MF_01039"/>
    </source>
</evidence>
<accession>A0A930B8D0</accession>
<dbReference type="EMBL" id="JABZMK010000001">
    <property type="protein sequence ID" value="MBF1128577.1"/>
    <property type="molecule type" value="Genomic_DNA"/>
</dbReference>
<reference evidence="11" key="1">
    <citation type="submission" date="2020-04" db="EMBL/GenBank/DDBJ databases">
        <title>Deep metagenomics examines the oral microbiome during advanced dental caries in children, revealing novel taxa and co-occurrences with host molecules.</title>
        <authorList>
            <person name="Baker J.L."/>
            <person name="Morton J.T."/>
            <person name="Dinis M."/>
            <person name="Alvarez R."/>
            <person name="Tran N.C."/>
            <person name="Knight R."/>
            <person name="Edlund A."/>
        </authorList>
    </citation>
    <scope>NUCLEOTIDE SEQUENCE</scope>
    <source>
        <strain evidence="11">JCVI_32_bin.14</strain>
    </source>
</reference>
<dbReference type="InterPro" id="IPR005952">
    <property type="entry name" value="Phosphogly_mut1"/>
</dbReference>
<feature type="binding site" evidence="6 8">
    <location>
        <begin position="184"/>
        <end position="185"/>
    </location>
    <ligand>
        <name>substrate</name>
    </ligand>
</feature>
<dbReference type="GO" id="GO:0006094">
    <property type="term" value="P:gluconeogenesis"/>
    <property type="evidence" value="ECO:0007669"/>
    <property type="project" value="UniProtKB-UniRule"/>
</dbReference>
<keyword evidence="3 6" id="KW-0312">Gluconeogenesis</keyword>
<feature type="binding site" evidence="6 8">
    <location>
        <position position="98"/>
    </location>
    <ligand>
        <name>substrate</name>
    </ligand>
</feature>
<evidence type="ECO:0000256" key="2">
    <source>
        <dbReference type="ARBA" id="ARBA00006717"/>
    </source>
</evidence>
<feature type="binding site" evidence="6 8">
    <location>
        <begin position="114"/>
        <end position="115"/>
    </location>
    <ligand>
        <name>substrate</name>
    </ligand>
</feature>
<keyword evidence="5 6" id="KW-0413">Isomerase</keyword>
<evidence type="ECO:0000256" key="7">
    <source>
        <dbReference type="PIRSR" id="PIRSR613078-1"/>
    </source>
</evidence>
<gene>
    <name evidence="6 11" type="primary">gpmA</name>
    <name evidence="11" type="ORF">HXL70_00805</name>
</gene>
<dbReference type="Gene3D" id="3.40.50.1240">
    <property type="entry name" value="Phosphoglycerate mutase-like"/>
    <property type="match status" value="1"/>
</dbReference>
<comment type="catalytic activity">
    <reaction evidence="1 6 10">
        <text>(2R)-2-phosphoglycerate = (2R)-3-phosphoglycerate</text>
        <dbReference type="Rhea" id="RHEA:15901"/>
        <dbReference type="ChEBI" id="CHEBI:58272"/>
        <dbReference type="ChEBI" id="CHEBI:58289"/>
        <dbReference type="EC" id="5.4.2.11"/>
    </reaction>
</comment>
<evidence type="ECO:0000256" key="4">
    <source>
        <dbReference type="ARBA" id="ARBA00023152"/>
    </source>
</evidence>
<evidence type="ECO:0000256" key="1">
    <source>
        <dbReference type="ARBA" id="ARBA00000380"/>
    </source>
</evidence>
<name>A0A930B8D0_9FIRM</name>
<dbReference type="GO" id="GO:0004619">
    <property type="term" value="F:phosphoglycerate mutase activity"/>
    <property type="evidence" value="ECO:0007669"/>
    <property type="project" value="UniProtKB-UniRule"/>
</dbReference>
<sequence>MHTLVIIRHGESQWNKLNLFCGWTDVDLTETGYEEAHQAGRLLREGNYHFDICYTSVLKRAIHTAYTVLDELDLAWIPMVKDYHLNERHYGALQGLNKKETAEKYGDSQVHLWRRSYDVRPPALPKDDERNPAKQAPYRRYKGTVELPLTECLKDTVARVAPYFESEIKPKIELGENVLITAHGNSIRALRKYLEDISDDEIAGMNIPTGVPLVYHLNEDFTVDHVGYLGDEEIIRAKIDAVKMQSVRTEEEK</sequence>
<evidence type="ECO:0000313" key="11">
    <source>
        <dbReference type="EMBL" id="MBF1128577.1"/>
    </source>
</evidence>
<dbReference type="PANTHER" id="PTHR11931">
    <property type="entry name" value="PHOSPHOGLYCERATE MUTASE"/>
    <property type="match status" value="1"/>
</dbReference>
<protein>
    <recommendedName>
        <fullName evidence="6 10">2,3-bisphosphoglycerate-dependent phosphoglycerate mutase</fullName>
        <shortName evidence="6">BPG-dependent PGAM</shortName>
        <shortName evidence="6">PGAM</shortName>
        <shortName evidence="6">Phosphoglyceromutase</shortName>
        <shortName evidence="6">dPGM</shortName>
        <ecNumber evidence="6 10">5.4.2.11</ecNumber>
    </recommendedName>
</protein>
<evidence type="ECO:0000256" key="3">
    <source>
        <dbReference type="ARBA" id="ARBA00022432"/>
    </source>
</evidence>
<dbReference type="SUPFAM" id="SSF53254">
    <property type="entry name" value="Phosphoglycerate mutase-like"/>
    <property type="match status" value="1"/>
</dbReference>
<evidence type="ECO:0000313" key="12">
    <source>
        <dbReference type="Proteomes" id="UP000757890"/>
    </source>
</evidence>
<comment type="caution">
    <text evidence="6">Lacks conserved residue(s) required for the propagation of feature annotation.</text>
</comment>
<dbReference type="NCBIfam" id="TIGR01258">
    <property type="entry name" value="pgm_1"/>
    <property type="match status" value="1"/>
</dbReference>
<dbReference type="CDD" id="cd07067">
    <property type="entry name" value="HP_PGM_like"/>
    <property type="match status" value="1"/>
</dbReference>
<dbReference type="PIRSF" id="PIRSF000709">
    <property type="entry name" value="6PFK_2-Ptase"/>
    <property type="match status" value="1"/>
</dbReference>
<dbReference type="Pfam" id="PF00300">
    <property type="entry name" value="His_Phos_1"/>
    <property type="match status" value="1"/>
</dbReference>
<dbReference type="Proteomes" id="UP000757890">
    <property type="component" value="Unassembled WGS sequence"/>
</dbReference>
<comment type="similarity">
    <text evidence="2 6">Belongs to the phosphoglycerate mutase family. BPG-dependent PGAM subfamily.</text>
</comment>
<feature type="binding site" evidence="6 8">
    <location>
        <position position="60"/>
    </location>
    <ligand>
        <name>substrate</name>
    </ligand>
</feature>
<feature type="binding site" evidence="6 8">
    <location>
        <begin position="87"/>
        <end position="90"/>
    </location>
    <ligand>
        <name>substrate</name>
    </ligand>
</feature>
<keyword evidence="4 6" id="KW-0324">Glycolysis</keyword>
<feature type="site" description="Transition state stabilizer" evidence="6 9">
    <location>
        <position position="183"/>
    </location>
</feature>